<dbReference type="RefSeq" id="WP_139163747.1">
    <property type="nucleotide sequence ID" value="NZ_FMVW01000005.1"/>
</dbReference>
<dbReference type="AlphaFoldDB" id="A0A1G5NQU4"/>
<dbReference type="EMBL" id="FMVW01000005">
    <property type="protein sequence ID" value="SCZ39767.1"/>
    <property type="molecule type" value="Genomic_DNA"/>
</dbReference>
<evidence type="ECO:0000259" key="1">
    <source>
        <dbReference type="Pfam" id="PF13480"/>
    </source>
</evidence>
<dbReference type="Pfam" id="PF13480">
    <property type="entry name" value="Acetyltransf_6"/>
    <property type="match status" value="1"/>
</dbReference>
<dbReference type="STRING" id="1120955.SAMN03080610_02530"/>
<dbReference type="OrthoDB" id="213519at2"/>
<keyword evidence="3" id="KW-1185">Reference proteome</keyword>
<dbReference type="SUPFAM" id="SSF55729">
    <property type="entry name" value="Acyl-CoA N-acyltransferases (Nat)"/>
    <property type="match status" value="1"/>
</dbReference>
<name>A0A1G5NQU4_AFIMA</name>
<feature type="domain" description="BioF2-like acetyltransferase" evidence="1">
    <location>
        <begin position="202"/>
        <end position="338"/>
    </location>
</feature>
<dbReference type="InterPro" id="IPR038740">
    <property type="entry name" value="BioF2-like_GNAT_dom"/>
</dbReference>
<protein>
    <submittedName>
        <fullName evidence="2">Acetyltransferase involved in cellulose biosynthesis, CelD/BcsL family</fullName>
    </submittedName>
</protein>
<evidence type="ECO:0000313" key="3">
    <source>
        <dbReference type="Proteomes" id="UP000199347"/>
    </source>
</evidence>
<dbReference type="Proteomes" id="UP000199347">
    <property type="component" value="Unassembled WGS sequence"/>
</dbReference>
<organism evidence="2 3">
    <name type="scientific">Afifella marina DSM 2698</name>
    <dbReference type="NCBI Taxonomy" id="1120955"/>
    <lineage>
        <taxon>Bacteria</taxon>
        <taxon>Pseudomonadati</taxon>
        <taxon>Pseudomonadota</taxon>
        <taxon>Alphaproteobacteria</taxon>
        <taxon>Hyphomicrobiales</taxon>
        <taxon>Afifellaceae</taxon>
        <taxon>Afifella</taxon>
    </lineage>
</organism>
<reference evidence="2 3" key="1">
    <citation type="submission" date="2016-10" db="EMBL/GenBank/DDBJ databases">
        <authorList>
            <person name="de Groot N.N."/>
        </authorList>
    </citation>
    <scope>NUCLEOTIDE SEQUENCE [LARGE SCALE GENOMIC DNA]</scope>
    <source>
        <strain evidence="2 3">DSM 2698</strain>
    </source>
</reference>
<gene>
    <name evidence="2" type="ORF">SAMN03080610_02530</name>
</gene>
<evidence type="ECO:0000313" key="2">
    <source>
        <dbReference type="EMBL" id="SCZ39767.1"/>
    </source>
</evidence>
<keyword evidence="2" id="KW-0808">Transferase</keyword>
<dbReference type="GO" id="GO:0016740">
    <property type="term" value="F:transferase activity"/>
    <property type="evidence" value="ECO:0007669"/>
    <property type="project" value="UniProtKB-KW"/>
</dbReference>
<proteinExistence type="predicted"/>
<sequence length="413" mass="45233">MSSANASPRTSSADMAAPQSMQVFSERNACSAVEVVGDVRQTVTAEFRRDWRKLAAEAGTPNAFAEPFFVEAALQRLVRPGKVKLVAFADDHGLIGLLPLTVSAPIPGIGRVANRFMHIHDFDGTPLVRRGSEALFRTKLGAWLKHEGIAFLRLRDVEETSPVIDGLLNEEDQTLQAAVVARLVRASLHLGSGGLEAMQSGKKRRGMQRRKRRLQELGELSFVDLSAQPPSAWADDFLTLEASGWKGEMGTAIACRPQERAFFEKMVEAGSASGNLIVHALELDGRRISMTLYLRAGDGAWGFKKAYASDLARCSPGFVLEAESAAALQAQGELAFVDTCSIDAATLVPGLWPQERAMADIVVAVGSARKWLKSAVWLEETYRARRRDLRSLYVRLKRLPAQARRDRPAATHN</sequence>
<accession>A0A1G5NQU4</accession>
<dbReference type="InterPro" id="IPR016181">
    <property type="entry name" value="Acyl_CoA_acyltransferase"/>
</dbReference>